<name>A0ABV2JBS1_9FIRM</name>
<accession>A0ABV2JBS1</accession>
<proteinExistence type="predicted"/>
<organism evidence="2 3">
    <name type="scientific">Peptoniphilus olsenii</name>
    <dbReference type="NCBI Taxonomy" id="411570"/>
    <lineage>
        <taxon>Bacteria</taxon>
        <taxon>Bacillati</taxon>
        <taxon>Bacillota</taxon>
        <taxon>Tissierellia</taxon>
        <taxon>Tissierellales</taxon>
        <taxon>Peptoniphilaceae</taxon>
        <taxon>Peptoniphilus</taxon>
    </lineage>
</organism>
<dbReference type="RefSeq" id="WP_354369344.1">
    <property type="nucleotide sequence ID" value="NZ_JBEPMA010000018.1"/>
</dbReference>
<gene>
    <name evidence="2" type="ORF">ABID14_001864</name>
</gene>
<dbReference type="InterPro" id="IPR001119">
    <property type="entry name" value="SLH_dom"/>
</dbReference>
<dbReference type="EMBL" id="JBEPMA010000018">
    <property type="protein sequence ID" value="MET3618226.1"/>
    <property type="molecule type" value="Genomic_DNA"/>
</dbReference>
<comment type="caution">
    <text evidence="2">The sequence shown here is derived from an EMBL/GenBank/DDBJ whole genome shotgun (WGS) entry which is preliminary data.</text>
</comment>
<sequence>MSDWALEDIKKAYTIGIINGNDKNMLNPTDKATRAEVVVMVYNLKNILK</sequence>
<reference evidence="2 3" key="1">
    <citation type="submission" date="2024-06" db="EMBL/GenBank/DDBJ databases">
        <title>Genomic Encyclopedia of Type Strains, Phase IV (KMG-IV): sequencing the most valuable type-strain genomes for metagenomic binning, comparative biology and taxonomic classification.</title>
        <authorList>
            <person name="Goeker M."/>
        </authorList>
    </citation>
    <scope>NUCLEOTIDE SEQUENCE [LARGE SCALE GENOMIC DNA]</scope>
    <source>
        <strain evidence="2 3">DSM 21460</strain>
    </source>
</reference>
<keyword evidence="3" id="KW-1185">Reference proteome</keyword>
<evidence type="ECO:0000313" key="2">
    <source>
        <dbReference type="EMBL" id="MET3618226.1"/>
    </source>
</evidence>
<protein>
    <recommendedName>
        <fullName evidence="1">SLH domain-containing protein</fullName>
    </recommendedName>
</protein>
<dbReference type="Proteomes" id="UP001549162">
    <property type="component" value="Unassembled WGS sequence"/>
</dbReference>
<evidence type="ECO:0000259" key="1">
    <source>
        <dbReference type="PROSITE" id="PS51272"/>
    </source>
</evidence>
<dbReference type="PROSITE" id="PS51272">
    <property type="entry name" value="SLH"/>
    <property type="match status" value="1"/>
</dbReference>
<dbReference type="Pfam" id="PF00395">
    <property type="entry name" value="SLH"/>
    <property type="match status" value="1"/>
</dbReference>
<evidence type="ECO:0000313" key="3">
    <source>
        <dbReference type="Proteomes" id="UP001549162"/>
    </source>
</evidence>
<feature type="domain" description="SLH" evidence="1">
    <location>
        <begin position="1"/>
        <end position="49"/>
    </location>
</feature>